<gene>
    <name evidence="3" type="ORF">B0H66DRAFT_532243</name>
</gene>
<evidence type="ECO:0000313" key="4">
    <source>
        <dbReference type="Proteomes" id="UP001283341"/>
    </source>
</evidence>
<reference evidence="3" key="2">
    <citation type="submission" date="2023-06" db="EMBL/GenBank/DDBJ databases">
        <authorList>
            <consortium name="Lawrence Berkeley National Laboratory"/>
            <person name="Haridas S."/>
            <person name="Hensen N."/>
            <person name="Bonometti L."/>
            <person name="Westerberg I."/>
            <person name="Brannstrom I.O."/>
            <person name="Guillou S."/>
            <person name="Cros-Aarteil S."/>
            <person name="Calhoun S."/>
            <person name="Kuo A."/>
            <person name="Mondo S."/>
            <person name="Pangilinan J."/>
            <person name="Riley R."/>
            <person name="Labutti K."/>
            <person name="Andreopoulos B."/>
            <person name="Lipzen A."/>
            <person name="Chen C."/>
            <person name="Yanf M."/>
            <person name="Daum C."/>
            <person name="Ng V."/>
            <person name="Clum A."/>
            <person name="Steindorff A."/>
            <person name="Ohm R."/>
            <person name="Martin F."/>
            <person name="Silar P."/>
            <person name="Natvig D."/>
            <person name="Lalanne C."/>
            <person name="Gautier V."/>
            <person name="Ament-Velasquez S.L."/>
            <person name="Kruys A."/>
            <person name="Hutchinson M.I."/>
            <person name="Powell A.J."/>
            <person name="Barry K."/>
            <person name="Miller A.N."/>
            <person name="Grigoriev I.V."/>
            <person name="Debuchy R."/>
            <person name="Gladieux P."/>
            <person name="Thoren M.H."/>
            <person name="Johannesson H."/>
        </authorList>
    </citation>
    <scope>NUCLEOTIDE SEQUENCE</scope>
    <source>
        <strain evidence="3">CBS 118394</strain>
    </source>
</reference>
<dbReference type="AlphaFoldDB" id="A0AAE0M8L7"/>
<dbReference type="Pfam" id="PF24738">
    <property type="entry name" value="DUF7689"/>
    <property type="match status" value="1"/>
</dbReference>
<feature type="compositionally biased region" description="Basic and acidic residues" evidence="1">
    <location>
        <begin position="185"/>
        <end position="194"/>
    </location>
</feature>
<evidence type="ECO:0000256" key="1">
    <source>
        <dbReference type="SAM" id="MobiDB-lite"/>
    </source>
</evidence>
<dbReference type="InterPro" id="IPR056106">
    <property type="entry name" value="DUF7689"/>
</dbReference>
<organism evidence="3 4">
    <name type="scientific">Apodospora peruviana</name>
    <dbReference type="NCBI Taxonomy" id="516989"/>
    <lineage>
        <taxon>Eukaryota</taxon>
        <taxon>Fungi</taxon>
        <taxon>Dikarya</taxon>
        <taxon>Ascomycota</taxon>
        <taxon>Pezizomycotina</taxon>
        <taxon>Sordariomycetes</taxon>
        <taxon>Sordariomycetidae</taxon>
        <taxon>Sordariales</taxon>
        <taxon>Lasiosphaeriaceae</taxon>
        <taxon>Apodospora</taxon>
    </lineage>
</organism>
<keyword evidence="4" id="KW-1185">Reference proteome</keyword>
<dbReference type="Proteomes" id="UP001283341">
    <property type="component" value="Unassembled WGS sequence"/>
</dbReference>
<reference evidence="3" key="1">
    <citation type="journal article" date="2023" name="Mol. Phylogenet. Evol.">
        <title>Genome-scale phylogeny and comparative genomics of the fungal order Sordariales.</title>
        <authorList>
            <person name="Hensen N."/>
            <person name="Bonometti L."/>
            <person name="Westerberg I."/>
            <person name="Brannstrom I.O."/>
            <person name="Guillou S."/>
            <person name="Cros-Aarteil S."/>
            <person name="Calhoun S."/>
            <person name="Haridas S."/>
            <person name="Kuo A."/>
            <person name="Mondo S."/>
            <person name="Pangilinan J."/>
            <person name="Riley R."/>
            <person name="LaButti K."/>
            <person name="Andreopoulos B."/>
            <person name="Lipzen A."/>
            <person name="Chen C."/>
            <person name="Yan M."/>
            <person name="Daum C."/>
            <person name="Ng V."/>
            <person name="Clum A."/>
            <person name="Steindorff A."/>
            <person name="Ohm R.A."/>
            <person name="Martin F."/>
            <person name="Silar P."/>
            <person name="Natvig D.O."/>
            <person name="Lalanne C."/>
            <person name="Gautier V."/>
            <person name="Ament-Velasquez S.L."/>
            <person name="Kruys A."/>
            <person name="Hutchinson M.I."/>
            <person name="Powell A.J."/>
            <person name="Barry K."/>
            <person name="Miller A.N."/>
            <person name="Grigoriev I.V."/>
            <person name="Debuchy R."/>
            <person name="Gladieux P."/>
            <person name="Hiltunen Thoren M."/>
            <person name="Johannesson H."/>
        </authorList>
    </citation>
    <scope>NUCLEOTIDE SEQUENCE</scope>
    <source>
        <strain evidence="3">CBS 118394</strain>
    </source>
</reference>
<name>A0AAE0M8L7_9PEZI</name>
<sequence length="206" mass="23285">MANQLAQFRADVSREHAAAAADGSNFIIHDDNTLHLPCNCIAWAINIRNRDSTPPNMRQLTLRLGTFEVPGSERLRRNDVEVYALRGQPLHAHKIIDVVRETCESKMGSGYVVTHPRHMLESPLRNRPNRYKYAHFSPSANRLALLVLITSSGRTIRKDHTELTPSGRIVEKQPPKSTSGRVLKSSKEAPVKETPIKEEGRNYWAF</sequence>
<evidence type="ECO:0000313" key="3">
    <source>
        <dbReference type="EMBL" id="KAK3322925.1"/>
    </source>
</evidence>
<evidence type="ECO:0000259" key="2">
    <source>
        <dbReference type="Pfam" id="PF24738"/>
    </source>
</evidence>
<accession>A0AAE0M8L7</accession>
<feature type="region of interest" description="Disordered" evidence="1">
    <location>
        <begin position="166"/>
        <end position="194"/>
    </location>
</feature>
<comment type="caution">
    <text evidence="3">The sequence shown here is derived from an EMBL/GenBank/DDBJ whole genome shotgun (WGS) entry which is preliminary data.</text>
</comment>
<proteinExistence type="predicted"/>
<dbReference type="EMBL" id="JAUEDM010000003">
    <property type="protein sequence ID" value="KAK3322925.1"/>
    <property type="molecule type" value="Genomic_DNA"/>
</dbReference>
<feature type="domain" description="DUF7689" evidence="2">
    <location>
        <begin position="39"/>
        <end position="122"/>
    </location>
</feature>
<protein>
    <recommendedName>
        <fullName evidence="2">DUF7689 domain-containing protein</fullName>
    </recommendedName>
</protein>